<keyword evidence="2" id="KW-1185">Reference proteome</keyword>
<dbReference type="Proteomes" id="UP001362999">
    <property type="component" value="Unassembled WGS sequence"/>
</dbReference>
<accession>A0AAW0D291</accession>
<organism evidence="1 2">
    <name type="scientific">Favolaschia claudopus</name>
    <dbReference type="NCBI Taxonomy" id="2862362"/>
    <lineage>
        <taxon>Eukaryota</taxon>
        <taxon>Fungi</taxon>
        <taxon>Dikarya</taxon>
        <taxon>Basidiomycota</taxon>
        <taxon>Agaricomycotina</taxon>
        <taxon>Agaricomycetes</taxon>
        <taxon>Agaricomycetidae</taxon>
        <taxon>Agaricales</taxon>
        <taxon>Marasmiineae</taxon>
        <taxon>Mycenaceae</taxon>
        <taxon>Favolaschia</taxon>
    </lineage>
</organism>
<dbReference type="EMBL" id="JAWWNJ010000011">
    <property type="protein sequence ID" value="KAK7045039.1"/>
    <property type="molecule type" value="Genomic_DNA"/>
</dbReference>
<sequence>MFFRDGCPTHKTAAPATHIPISAEYKDGVATWRAEFNGTRLTMKLEGNSATRSRPAASNKARLFPVFKQEDGALLLDVPGLQDDQLEVKHHGLTVRFRKSVETPTFASVHHVGQMDIPRKAQHTLQPTWVQEIAFHSVCSFERMELWLLKDRLDKQKYANIELELQVAVAEDQKNDLDKEYVEGNYDAKSGPVARGLVNEV</sequence>
<comment type="caution">
    <text evidence="1">The sequence shown here is derived from an EMBL/GenBank/DDBJ whole genome shotgun (WGS) entry which is preliminary data.</text>
</comment>
<evidence type="ECO:0000313" key="2">
    <source>
        <dbReference type="Proteomes" id="UP001362999"/>
    </source>
</evidence>
<evidence type="ECO:0008006" key="3">
    <source>
        <dbReference type="Google" id="ProtNLM"/>
    </source>
</evidence>
<gene>
    <name evidence="1" type="ORF">R3P38DRAFT_3433612</name>
</gene>
<evidence type="ECO:0000313" key="1">
    <source>
        <dbReference type="EMBL" id="KAK7045039.1"/>
    </source>
</evidence>
<dbReference type="AlphaFoldDB" id="A0AAW0D291"/>
<protein>
    <recommendedName>
        <fullName evidence="3">SHSP domain-containing protein</fullName>
    </recommendedName>
</protein>
<proteinExistence type="predicted"/>
<name>A0AAW0D291_9AGAR</name>
<reference evidence="1 2" key="1">
    <citation type="journal article" date="2024" name="J Genomics">
        <title>Draft genome sequencing and assembly of Favolaschia claudopus CIRM-BRFM 2984 isolated from oak limbs.</title>
        <authorList>
            <person name="Navarro D."/>
            <person name="Drula E."/>
            <person name="Chaduli D."/>
            <person name="Cazenave R."/>
            <person name="Ahrendt S."/>
            <person name="Wang J."/>
            <person name="Lipzen A."/>
            <person name="Daum C."/>
            <person name="Barry K."/>
            <person name="Grigoriev I.V."/>
            <person name="Favel A."/>
            <person name="Rosso M.N."/>
            <person name="Martin F."/>
        </authorList>
    </citation>
    <scope>NUCLEOTIDE SEQUENCE [LARGE SCALE GENOMIC DNA]</scope>
    <source>
        <strain evidence="1 2">CIRM-BRFM 2984</strain>
    </source>
</reference>